<dbReference type="Gene3D" id="1.10.1670.10">
    <property type="entry name" value="Helix-hairpin-Helix base-excision DNA repair enzymes (C-terminal)"/>
    <property type="match status" value="1"/>
</dbReference>
<dbReference type="InterPro" id="IPR011257">
    <property type="entry name" value="DNA_glycosylase"/>
</dbReference>
<keyword evidence="3" id="KW-0227">DNA damage</keyword>
<keyword evidence="9" id="KW-0255">Endonuclease</keyword>
<dbReference type="Proteomes" id="UP001218362">
    <property type="component" value="Chromosome"/>
</dbReference>
<dbReference type="EMBL" id="CP119316">
    <property type="protein sequence ID" value="WEK45264.1"/>
    <property type="molecule type" value="Genomic_DNA"/>
</dbReference>
<evidence type="ECO:0000256" key="1">
    <source>
        <dbReference type="ARBA" id="ARBA00022485"/>
    </source>
</evidence>
<dbReference type="InterPro" id="IPR003265">
    <property type="entry name" value="HhH-GPD_domain"/>
</dbReference>
<keyword evidence="5" id="KW-0408">Iron</keyword>
<keyword evidence="9" id="KW-0540">Nuclease</keyword>
<dbReference type="GO" id="GO:0051539">
    <property type="term" value="F:4 iron, 4 sulfur cluster binding"/>
    <property type="evidence" value="ECO:0007669"/>
    <property type="project" value="UniProtKB-KW"/>
</dbReference>
<evidence type="ECO:0000313" key="10">
    <source>
        <dbReference type="Proteomes" id="UP001218362"/>
    </source>
</evidence>
<dbReference type="Gene3D" id="1.10.340.30">
    <property type="entry name" value="Hypothetical protein, domain 2"/>
    <property type="match status" value="1"/>
</dbReference>
<name>A0AAJ6BLE2_9SPHN</name>
<dbReference type="PIRSF" id="PIRSF001435">
    <property type="entry name" value="Nth"/>
    <property type="match status" value="1"/>
</dbReference>
<dbReference type="AlphaFoldDB" id="A0AAJ6BLE2"/>
<keyword evidence="6" id="KW-0411">Iron-sulfur</keyword>
<dbReference type="InterPro" id="IPR023170">
    <property type="entry name" value="HhH_base_excis_C"/>
</dbReference>
<organism evidence="9 10">
    <name type="scientific">Candidatus Andeanibacterium colombiense</name>
    <dbReference type="NCBI Taxonomy" id="3121345"/>
    <lineage>
        <taxon>Bacteria</taxon>
        <taxon>Pseudomonadati</taxon>
        <taxon>Pseudomonadota</taxon>
        <taxon>Alphaproteobacteria</taxon>
        <taxon>Sphingomonadales</taxon>
        <taxon>Sphingomonadaceae</taxon>
        <taxon>Candidatus Andeanibacterium</taxon>
    </lineage>
</organism>
<dbReference type="SMART" id="SM00478">
    <property type="entry name" value="ENDO3c"/>
    <property type="match status" value="1"/>
</dbReference>
<protein>
    <submittedName>
        <fullName evidence="9">Endonuclease III</fullName>
    </submittedName>
</protein>
<sequence length="236" mass="25858">MQLALGSDPRTDVLRVVQARLIARFGRIVRPADKRRDPVWALVQGVIGARTRTAASNFATDRLLAEYGSWEQVAEVPLPALVERLATQTFPDIAAERLKACLTELVRRQGRADLSHLAHMTTDEALAWLETLPGVARKVAASVTNTSTLNRRTLVIDSHHRRVAQRMGLVPGRADTTRAYDALMPVLPEEWAAADCDEHHLLVKRLGQTFCRPAGPDCGDCPVALICPASAPAHRA</sequence>
<evidence type="ECO:0000256" key="4">
    <source>
        <dbReference type="ARBA" id="ARBA00022801"/>
    </source>
</evidence>
<dbReference type="GO" id="GO:0019104">
    <property type="term" value="F:DNA N-glycosylase activity"/>
    <property type="evidence" value="ECO:0007669"/>
    <property type="project" value="TreeGrafter"/>
</dbReference>
<accession>A0AAJ6BLE2</accession>
<dbReference type="GO" id="GO:0006285">
    <property type="term" value="P:base-excision repair, AP site formation"/>
    <property type="evidence" value="ECO:0007669"/>
    <property type="project" value="TreeGrafter"/>
</dbReference>
<reference evidence="9" key="1">
    <citation type="submission" date="2023-03" db="EMBL/GenBank/DDBJ databases">
        <title>Andean soil-derived lignocellulolytic bacterial consortium as a source of novel taxa and putative plastic-active enzymes.</title>
        <authorList>
            <person name="Diaz-Garcia L."/>
            <person name="Chuvochina M."/>
            <person name="Feuerriegel G."/>
            <person name="Bunk B."/>
            <person name="Sproer C."/>
            <person name="Streit W.R."/>
            <person name="Rodriguez L.M."/>
            <person name="Overmann J."/>
            <person name="Jimenez D.J."/>
        </authorList>
    </citation>
    <scope>NUCLEOTIDE SEQUENCE</scope>
    <source>
        <strain evidence="9">MAG 26</strain>
    </source>
</reference>
<evidence type="ECO:0000256" key="7">
    <source>
        <dbReference type="ARBA" id="ARBA00023295"/>
    </source>
</evidence>
<gene>
    <name evidence="9" type="ORF">P0Y56_09470</name>
</gene>
<keyword evidence="7" id="KW-0326">Glycosidase</keyword>
<feature type="domain" description="HhH-GPD" evidence="8">
    <location>
        <begin position="47"/>
        <end position="209"/>
    </location>
</feature>
<dbReference type="GO" id="GO:0004519">
    <property type="term" value="F:endonuclease activity"/>
    <property type="evidence" value="ECO:0007669"/>
    <property type="project" value="UniProtKB-KW"/>
</dbReference>
<dbReference type="PANTHER" id="PTHR10359:SF18">
    <property type="entry name" value="ENDONUCLEASE III"/>
    <property type="match status" value="1"/>
</dbReference>
<keyword evidence="2" id="KW-0479">Metal-binding</keyword>
<evidence type="ECO:0000256" key="3">
    <source>
        <dbReference type="ARBA" id="ARBA00022763"/>
    </source>
</evidence>
<keyword evidence="1" id="KW-0004">4Fe-4S</keyword>
<keyword evidence="4" id="KW-0378">Hydrolase</keyword>
<evidence type="ECO:0000256" key="2">
    <source>
        <dbReference type="ARBA" id="ARBA00022723"/>
    </source>
</evidence>
<dbReference type="GO" id="GO:0046872">
    <property type="term" value="F:metal ion binding"/>
    <property type="evidence" value="ECO:0007669"/>
    <property type="project" value="UniProtKB-KW"/>
</dbReference>
<proteinExistence type="predicted"/>
<dbReference type="SUPFAM" id="SSF48150">
    <property type="entry name" value="DNA-glycosylase"/>
    <property type="match status" value="1"/>
</dbReference>
<evidence type="ECO:0000313" key="9">
    <source>
        <dbReference type="EMBL" id="WEK45264.1"/>
    </source>
</evidence>
<dbReference type="PANTHER" id="PTHR10359">
    <property type="entry name" value="A/G-SPECIFIC ADENINE GLYCOSYLASE/ENDONUCLEASE III"/>
    <property type="match status" value="1"/>
</dbReference>
<evidence type="ECO:0000256" key="5">
    <source>
        <dbReference type="ARBA" id="ARBA00023004"/>
    </source>
</evidence>
<evidence type="ECO:0000259" key="8">
    <source>
        <dbReference type="SMART" id="SM00478"/>
    </source>
</evidence>
<evidence type="ECO:0000256" key="6">
    <source>
        <dbReference type="ARBA" id="ARBA00023014"/>
    </source>
</evidence>
<dbReference type="CDD" id="cd00056">
    <property type="entry name" value="ENDO3c"/>
    <property type="match status" value="1"/>
</dbReference>
<dbReference type="KEGG" id="acob:P0Y56_09470"/>